<keyword evidence="2" id="KW-0805">Transcription regulation</keyword>
<sequence length="329" mass="36957">MSCRNVHSPLQRREKVLQQLVGPIRLNLRGPGQARFDIEKRDCASSALFVSRLSNVAVVRTHRDLRERWHGDVFVNFQAKGNLHACEDGHAFTVKPGDVTLLDPLTSNVFWADSESCFLSLSIPRHEIASAGLPMQIPAGLVIPGDQGKGVLLSTIVRSFFTTLHKMDETAGAAGRGIILQLIREGLEEQWSSNISDDALLLDRMCCWVKSRLLIQKITVDELAKNFGISVRSLYRLFQRNSTSPQLWLQNIQLEVAREILRSNNAHIAKIAHDVGFKDASHFTRLFKKAYGDTPISLKSKNNQAVEIHAEPGSLRSSHRHRERHGGWH</sequence>
<dbReference type="InterPro" id="IPR018060">
    <property type="entry name" value="HTH_AraC"/>
</dbReference>
<dbReference type="GO" id="GO:0003700">
    <property type="term" value="F:DNA-binding transcription factor activity"/>
    <property type="evidence" value="ECO:0007669"/>
    <property type="project" value="InterPro"/>
</dbReference>
<dbReference type="Proteomes" id="UP000024284">
    <property type="component" value="Unassembled WGS sequence"/>
</dbReference>
<dbReference type="Gene3D" id="1.10.10.60">
    <property type="entry name" value="Homeodomain-like"/>
    <property type="match status" value="1"/>
</dbReference>
<dbReference type="GO" id="GO:0043565">
    <property type="term" value="F:sequence-specific DNA binding"/>
    <property type="evidence" value="ECO:0007669"/>
    <property type="project" value="InterPro"/>
</dbReference>
<dbReference type="Pfam" id="PF12833">
    <property type="entry name" value="HTH_18"/>
    <property type="match status" value="1"/>
</dbReference>
<dbReference type="AlphaFoldDB" id="A0A086PD94"/>
<dbReference type="STRING" id="76947.GCA_002080435_01934"/>
<feature type="compositionally biased region" description="Basic residues" evidence="6">
    <location>
        <begin position="317"/>
        <end position="329"/>
    </location>
</feature>
<dbReference type="PRINTS" id="PR00032">
    <property type="entry name" value="HTHARAC"/>
</dbReference>
<dbReference type="InterPro" id="IPR009057">
    <property type="entry name" value="Homeodomain-like_sf"/>
</dbReference>
<evidence type="ECO:0000256" key="2">
    <source>
        <dbReference type="ARBA" id="ARBA00023015"/>
    </source>
</evidence>
<dbReference type="PANTHER" id="PTHR46796">
    <property type="entry name" value="HTH-TYPE TRANSCRIPTIONAL ACTIVATOR RHAS-RELATED"/>
    <property type="match status" value="1"/>
</dbReference>
<evidence type="ECO:0000256" key="3">
    <source>
        <dbReference type="ARBA" id="ARBA00023125"/>
    </source>
</evidence>
<dbReference type="RefSeq" id="WP_037462930.1">
    <property type="nucleotide sequence ID" value="NZ_BCZD01000021.1"/>
</dbReference>
<dbReference type="InterPro" id="IPR018062">
    <property type="entry name" value="HTH_AraC-typ_CS"/>
</dbReference>
<evidence type="ECO:0000313" key="9">
    <source>
        <dbReference type="Proteomes" id="UP000024284"/>
    </source>
</evidence>
<dbReference type="PANTHER" id="PTHR46796:SF13">
    <property type="entry name" value="HTH-TYPE TRANSCRIPTIONAL ACTIVATOR RHAS"/>
    <property type="match status" value="1"/>
</dbReference>
<organism evidence="8 9">
    <name type="scientific">Sphingobium herbicidovorans (strain ATCC 700291 / DSM 11019 / CCUG 56400 / KCTC 2939 / LMG 18315 / NBRC 16415 / MH)</name>
    <name type="common">Sphingomonas herbicidovorans</name>
    <dbReference type="NCBI Taxonomy" id="1219045"/>
    <lineage>
        <taxon>Bacteria</taxon>
        <taxon>Pseudomonadati</taxon>
        <taxon>Pseudomonadota</taxon>
        <taxon>Alphaproteobacteria</taxon>
        <taxon>Sphingomonadales</taxon>
        <taxon>Sphingomonadaceae</taxon>
        <taxon>Sphingobium</taxon>
    </lineage>
</organism>
<feature type="region of interest" description="Disordered" evidence="6">
    <location>
        <begin position="308"/>
        <end position="329"/>
    </location>
</feature>
<dbReference type="PROSITE" id="PS01124">
    <property type="entry name" value="HTH_ARAC_FAMILY_2"/>
    <property type="match status" value="1"/>
</dbReference>
<proteinExistence type="predicted"/>
<protein>
    <submittedName>
        <fullName evidence="8">Transcriptional regulator, AraC family</fullName>
    </submittedName>
</protein>
<keyword evidence="4" id="KW-0010">Activator</keyword>
<dbReference type="SUPFAM" id="SSF46689">
    <property type="entry name" value="Homeodomain-like"/>
    <property type="match status" value="1"/>
</dbReference>
<feature type="domain" description="HTH araC/xylS-type" evidence="7">
    <location>
        <begin position="203"/>
        <end position="301"/>
    </location>
</feature>
<dbReference type="OrthoDB" id="110167at2"/>
<dbReference type="Pfam" id="PF14525">
    <property type="entry name" value="AraC_binding_2"/>
    <property type="match status" value="1"/>
</dbReference>
<accession>A0A086PD94</accession>
<dbReference type="EMBL" id="JFZA02000004">
    <property type="protein sequence ID" value="KFG91362.1"/>
    <property type="molecule type" value="Genomic_DNA"/>
</dbReference>
<evidence type="ECO:0000256" key="6">
    <source>
        <dbReference type="SAM" id="MobiDB-lite"/>
    </source>
</evidence>
<keyword evidence="3" id="KW-0238">DNA-binding</keyword>
<name>A0A086PD94_SPHHM</name>
<evidence type="ECO:0000313" key="8">
    <source>
        <dbReference type="EMBL" id="KFG91362.1"/>
    </source>
</evidence>
<keyword evidence="5" id="KW-0804">Transcription</keyword>
<evidence type="ECO:0000256" key="5">
    <source>
        <dbReference type="ARBA" id="ARBA00023163"/>
    </source>
</evidence>
<dbReference type="eggNOG" id="COG2207">
    <property type="taxonomic scope" value="Bacteria"/>
</dbReference>
<evidence type="ECO:0000259" key="7">
    <source>
        <dbReference type="PROSITE" id="PS01124"/>
    </source>
</evidence>
<evidence type="ECO:0000256" key="1">
    <source>
        <dbReference type="ARBA" id="ARBA00022490"/>
    </source>
</evidence>
<keyword evidence="9" id="KW-1185">Reference proteome</keyword>
<dbReference type="InterPro" id="IPR037923">
    <property type="entry name" value="HTH-like"/>
</dbReference>
<reference evidence="8" key="1">
    <citation type="submission" date="2014-08" db="EMBL/GenBank/DDBJ databases">
        <title>Draft genome sequences of Sphingobium herbicidovorans.</title>
        <authorList>
            <person name="Gan H.M."/>
            <person name="Gan H.Y."/>
            <person name="Savka M.A."/>
        </authorList>
    </citation>
    <scope>NUCLEOTIDE SEQUENCE [LARGE SCALE GENOMIC DNA]</scope>
    <source>
        <strain evidence="8">NBRC 16415</strain>
    </source>
</reference>
<evidence type="ECO:0000256" key="4">
    <source>
        <dbReference type="ARBA" id="ARBA00023159"/>
    </source>
</evidence>
<comment type="caution">
    <text evidence="8">The sequence shown here is derived from an EMBL/GenBank/DDBJ whole genome shotgun (WGS) entry which is preliminary data.</text>
</comment>
<dbReference type="InterPro" id="IPR035418">
    <property type="entry name" value="AraC-bd_2"/>
</dbReference>
<dbReference type="InterPro" id="IPR050204">
    <property type="entry name" value="AraC_XylS_family_regulators"/>
</dbReference>
<gene>
    <name evidence="8" type="ORF">BV98_000855</name>
</gene>
<dbReference type="PROSITE" id="PS00041">
    <property type="entry name" value="HTH_ARAC_FAMILY_1"/>
    <property type="match status" value="1"/>
</dbReference>
<keyword evidence="1" id="KW-0963">Cytoplasm</keyword>
<dbReference type="InterPro" id="IPR020449">
    <property type="entry name" value="Tscrpt_reg_AraC-type_HTH"/>
</dbReference>
<dbReference type="SUPFAM" id="SSF51215">
    <property type="entry name" value="Regulatory protein AraC"/>
    <property type="match status" value="1"/>
</dbReference>
<dbReference type="SMART" id="SM00342">
    <property type="entry name" value="HTH_ARAC"/>
    <property type="match status" value="1"/>
</dbReference>